<protein>
    <submittedName>
        <fullName evidence="2">Predicted DNA-binding transcriptional regulator AlpA</fullName>
    </submittedName>
</protein>
<feature type="region of interest" description="Disordered" evidence="1">
    <location>
        <begin position="1"/>
        <end position="20"/>
    </location>
</feature>
<dbReference type="EMBL" id="FAOZ01000001">
    <property type="protein sequence ID" value="CUU53612.1"/>
    <property type="molecule type" value="Genomic_DNA"/>
</dbReference>
<organism evidence="2 3">
    <name type="scientific">Parafrankia irregularis</name>
    <dbReference type="NCBI Taxonomy" id="795642"/>
    <lineage>
        <taxon>Bacteria</taxon>
        <taxon>Bacillati</taxon>
        <taxon>Actinomycetota</taxon>
        <taxon>Actinomycetes</taxon>
        <taxon>Frankiales</taxon>
        <taxon>Frankiaceae</taxon>
        <taxon>Parafrankia</taxon>
    </lineage>
</organism>
<dbReference type="Proteomes" id="UP000198802">
    <property type="component" value="Unassembled WGS sequence"/>
</dbReference>
<keyword evidence="2" id="KW-0238">DNA-binding</keyword>
<sequence>MKDDPAENSPGDSPEQAPVQLSSVGYVMHALGVSRTRAYYITDRHVGEKAFPLPFGVLYQGAGDTDRKHARVWLRSDVDAWLDRHHAGWRDTVDT</sequence>
<proteinExistence type="predicted"/>
<evidence type="ECO:0000313" key="3">
    <source>
        <dbReference type="Proteomes" id="UP000198802"/>
    </source>
</evidence>
<dbReference type="AlphaFoldDB" id="A0A0S4QG14"/>
<dbReference type="GO" id="GO:0003677">
    <property type="term" value="F:DNA binding"/>
    <property type="evidence" value="ECO:0007669"/>
    <property type="project" value="UniProtKB-KW"/>
</dbReference>
<evidence type="ECO:0000256" key="1">
    <source>
        <dbReference type="SAM" id="MobiDB-lite"/>
    </source>
</evidence>
<evidence type="ECO:0000313" key="2">
    <source>
        <dbReference type="EMBL" id="CUU53612.1"/>
    </source>
</evidence>
<accession>A0A0S4QG14</accession>
<name>A0A0S4QG14_9ACTN</name>
<keyword evidence="3" id="KW-1185">Reference proteome</keyword>
<gene>
    <name evidence="2" type="ORF">Ga0074812_101110</name>
</gene>
<reference evidence="3" key="1">
    <citation type="submission" date="2015-11" db="EMBL/GenBank/DDBJ databases">
        <authorList>
            <person name="Varghese N."/>
        </authorList>
    </citation>
    <scope>NUCLEOTIDE SEQUENCE [LARGE SCALE GENOMIC DNA]</scope>
    <source>
        <strain evidence="3">DSM 45899</strain>
    </source>
</reference>